<gene>
    <name evidence="9" type="ORF">ACFSJU_19535</name>
</gene>
<evidence type="ECO:0000259" key="7">
    <source>
        <dbReference type="Pfam" id="PF07980"/>
    </source>
</evidence>
<comment type="subcellular location">
    <subcellularLocation>
        <location evidence="1">Cell outer membrane</location>
    </subcellularLocation>
</comment>
<dbReference type="RefSeq" id="WP_255901526.1">
    <property type="nucleotide sequence ID" value="NZ_JAFMZO010000002.1"/>
</dbReference>
<dbReference type="Proteomes" id="UP001597387">
    <property type="component" value="Unassembled WGS sequence"/>
</dbReference>
<evidence type="ECO:0000256" key="5">
    <source>
        <dbReference type="ARBA" id="ARBA00023237"/>
    </source>
</evidence>
<dbReference type="Gene3D" id="1.25.40.390">
    <property type="match status" value="1"/>
</dbReference>
<dbReference type="EMBL" id="JBHUHZ010000006">
    <property type="protein sequence ID" value="MFD2164608.1"/>
    <property type="molecule type" value="Genomic_DNA"/>
</dbReference>
<keyword evidence="10" id="KW-1185">Reference proteome</keyword>
<feature type="domain" description="RagB/SusD" evidence="7">
    <location>
        <begin position="342"/>
        <end position="590"/>
    </location>
</feature>
<protein>
    <submittedName>
        <fullName evidence="9">RagB/SusD family nutrient uptake outer membrane protein</fullName>
    </submittedName>
</protein>
<comment type="caution">
    <text evidence="9">The sequence shown here is derived from an EMBL/GenBank/DDBJ whole genome shotgun (WGS) entry which is preliminary data.</text>
</comment>
<evidence type="ECO:0000256" key="3">
    <source>
        <dbReference type="ARBA" id="ARBA00022729"/>
    </source>
</evidence>
<keyword evidence="5" id="KW-0998">Cell outer membrane</keyword>
<dbReference type="Pfam" id="PF07980">
    <property type="entry name" value="SusD_RagB"/>
    <property type="match status" value="1"/>
</dbReference>
<accession>A0ABW4ZR40</accession>
<reference evidence="10" key="1">
    <citation type="journal article" date="2019" name="Int. J. Syst. Evol. Microbiol.">
        <title>The Global Catalogue of Microorganisms (GCM) 10K type strain sequencing project: providing services to taxonomists for standard genome sequencing and annotation.</title>
        <authorList>
            <consortium name="The Broad Institute Genomics Platform"/>
            <consortium name="The Broad Institute Genome Sequencing Center for Infectious Disease"/>
            <person name="Wu L."/>
            <person name="Ma J."/>
        </authorList>
    </citation>
    <scope>NUCLEOTIDE SEQUENCE [LARGE SCALE GENOMIC DNA]</scope>
    <source>
        <strain evidence="10">KCTC 42217</strain>
    </source>
</reference>
<evidence type="ECO:0000313" key="9">
    <source>
        <dbReference type="EMBL" id="MFD2164608.1"/>
    </source>
</evidence>
<feature type="domain" description="SusD-like N-terminal" evidence="8">
    <location>
        <begin position="75"/>
        <end position="220"/>
    </location>
</feature>
<evidence type="ECO:0000256" key="2">
    <source>
        <dbReference type="ARBA" id="ARBA00006275"/>
    </source>
</evidence>
<proteinExistence type="inferred from homology"/>
<feature type="signal peptide" evidence="6">
    <location>
        <begin position="1"/>
        <end position="21"/>
    </location>
</feature>
<organism evidence="9 10">
    <name type="scientific">Paradesertivirga mongoliensis</name>
    <dbReference type="NCBI Taxonomy" id="2100740"/>
    <lineage>
        <taxon>Bacteria</taxon>
        <taxon>Pseudomonadati</taxon>
        <taxon>Bacteroidota</taxon>
        <taxon>Sphingobacteriia</taxon>
        <taxon>Sphingobacteriales</taxon>
        <taxon>Sphingobacteriaceae</taxon>
        <taxon>Paradesertivirga</taxon>
    </lineage>
</organism>
<evidence type="ECO:0000313" key="10">
    <source>
        <dbReference type="Proteomes" id="UP001597387"/>
    </source>
</evidence>
<name>A0ABW4ZR40_9SPHI</name>
<dbReference type="InterPro" id="IPR012944">
    <property type="entry name" value="SusD_RagB_dom"/>
</dbReference>
<dbReference type="SUPFAM" id="SSF48452">
    <property type="entry name" value="TPR-like"/>
    <property type="match status" value="1"/>
</dbReference>
<evidence type="ECO:0000256" key="4">
    <source>
        <dbReference type="ARBA" id="ARBA00023136"/>
    </source>
</evidence>
<feature type="chain" id="PRO_5046440639" evidence="6">
    <location>
        <begin position="22"/>
        <end position="591"/>
    </location>
</feature>
<evidence type="ECO:0000256" key="6">
    <source>
        <dbReference type="SAM" id="SignalP"/>
    </source>
</evidence>
<dbReference type="PROSITE" id="PS51257">
    <property type="entry name" value="PROKAR_LIPOPROTEIN"/>
    <property type="match status" value="1"/>
</dbReference>
<evidence type="ECO:0000259" key="8">
    <source>
        <dbReference type="Pfam" id="PF14322"/>
    </source>
</evidence>
<keyword evidence="4" id="KW-0472">Membrane</keyword>
<keyword evidence="3 6" id="KW-0732">Signal</keyword>
<evidence type="ECO:0000256" key="1">
    <source>
        <dbReference type="ARBA" id="ARBA00004442"/>
    </source>
</evidence>
<comment type="similarity">
    <text evidence="2">Belongs to the SusD family.</text>
</comment>
<dbReference type="Pfam" id="PF14322">
    <property type="entry name" value="SusD-like_3"/>
    <property type="match status" value="1"/>
</dbReference>
<dbReference type="InterPro" id="IPR033985">
    <property type="entry name" value="SusD-like_N"/>
</dbReference>
<sequence length="591" mass="66820">MRIKGLRVFPFAIALAAGLGACNKLEEYNPSNATADAAWITPEGFITVVNAAYAEQRAWYGKEDGIFMSESGTDLWYNRDKNTYGRQLTQYDGLSAADGNPNKAAWRDLWKTVNITNAGINRINNAGFVNTLEKNRREGELRFMRAFAYWHIVETWGAVMLRTTETNSPELTAVRSSVAELYNLIISDLEFAAQHLPVEWGAEYSRASKKSALGFLARALLSRAYYSTGAERTQFFTRARDAAKDVINRKAELKTDLMPNYADLWKPSNNKLLGKAGGEALYVISNSVVPEMNYDNNGNRLFHVFQTPYNGKPGLVQSLEYGFENNRRLMPTRSLLDFYNEEMDSRYYGSFQEEWLANTPYTWTAAHANTYRKSSNVVGKQLKVGDLAMVITKKSIADAIERELTYVVYDRDEVYNPDGTIKNGNNFVNLIKYRDPDRSAANVQPGTKDIIVMRLAEMYLIAAEAEYNLDNPGEAAKMINVLRTRAAKKAPVDYTALMQVGASDINMDFILAERARELAGEHLRWFDVKRIKNGQNTTPGANDNESFSAYIKRLNPDITKVQDFHRLRPIPIAEMQSLQNAEEFGQNFGYN</sequence>
<dbReference type="InterPro" id="IPR011990">
    <property type="entry name" value="TPR-like_helical_dom_sf"/>
</dbReference>